<dbReference type="AlphaFoldDB" id="A0AAX4PC39"/>
<sequence>MVYETPKSSPRPVLYHTLKTMTPWDAQRLERSQRMNAAFSETASSTVVTTPLVKKQYHYYSPSHARFEDAAEKARAPKTIEEEELSESPVIQVRRTRVQKLDMKKQISVENRLQQNEHYRTEVETRLRQQMRKQELERMKKFKSNYTSYSTSFARSSNTSSMAYNRNKPKNTVRVIRRLRQERKLENINLTQGMRRDMQKNLDGAKEQLKESKLKTAETQRKIDMDNEHYVGEARIKSREDVINTVQGQKMVHDVLSSLVRSDMMFAQRFQNKNNMLYSQVRQQRQKMSRKQDVKHNKERVAVNCARSKAAHDRAKAMLESRMNKVKRETERQQDQITAVLKDRKEVLRRRDLKIKARMKRDYDTHQCLNPDAFITIGEKNRERRIPWAGATSRRMDVYIEQTNKRLLPLTQVVSAKEAVEDDPDFYDSASEMM</sequence>
<keyword evidence="3" id="KW-1185">Reference proteome</keyword>
<accession>A0AAX4PC39</accession>
<feature type="coiled-coil region" evidence="1">
    <location>
        <begin position="195"/>
        <end position="222"/>
    </location>
</feature>
<evidence type="ECO:0000313" key="3">
    <source>
        <dbReference type="Proteomes" id="UP001472866"/>
    </source>
</evidence>
<evidence type="ECO:0000256" key="1">
    <source>
        <dbReference type="SAM" id="Coils"/>
    </source>
</evidence>
<evidence type="ECO:0000313" key="2">
    <source>
        <dbReference type="EMBL" id="WZN63788.1"/>
    </source>
</evidence>
<reference evidence="2 3" key="1">
    <citation type="submission" date="2024-03" db="EMBL/GenBank/DDBJ databases">
        <title>Complete genome sequence of the green alga Chloropicon roscoffensis RCC1871.</title>
        <authorList>
            <person name="Lemieux C."/>
            <person name="Pombert J.-F."/>
            <person name="Otis C."/>
            <person name="Turmel M."/>
        </authorList>
    </citation>
    <scope>NUCLEOTIDE SEQUENCE [LARGE SCALE GENOMIC DNA]</scope>
    <source>
        <strain evidence="2 3">RCC1871</strain>
    </source>
</reference>
<proteinExistence type="predicted"/>
<keyword evidence="1" id="KW-0175">Coiled coil</keyword>
<protein>
    <submittedName>
        <fullName evidence="2">Uncharacterized protein</fullName>
    </submittedName>
</protein>
<dbReference type="EMBL" id="CP151508">
    <property type="protein sequence ID" value="WZN63788.1"/>
    <property type="molecule type" value="Genomic_DNA"/>
</dbReference>
<organism evidence="2 3">
    <name type="scientific">Chloropicon roscoffensis</name>
    <dbReference type="NCBI Taxonomy" id="1461544"/>
    <lineage>
        <taxon>Eukaryota</taxon>
        <taxon>Viridiplantae</taxon>
        <taxon>Chlorophyta</taxon>
        <taxon>Chloropicophyceae</taxon>
        <taxon>Chloropicales</taxon>
        <taxon>Chloropicaceae</taxon>
        <taxon>Chloropicon</taxon>
    </lineage>
</organism>
<dbReference type="Proteomes" id="UP001472866">
    <property type="component" value="Chromosome 08"/>
</dbReference>
<gene>
    <name evidence="2" type="ORF">HKI87_08g53390</name>
</gene>
<feature type="coiled-coil region" evidence="1">
    <location>
        <begin position="309"/>
        <end position="336"/>
    </location>
</feature>
<name>A0AAX4PC39_9CHLO</name>